<evidence type="ECO:0000259" key="3">
    <source>
        <dbReference type="Pfam" id="PF12872"/>
    </source>
</evidence>
<evidence type="ECO:0000256" key="1">
    <source>
        <dbReference type="SAM" id="MobiDB-lite"/>
    </source>
</evidence>
<dbReference type="AlphaFoldDB" id="A0A4D7Z5J2"/>
<dbReference type="Pfam" id="PF12872">
    <property type="entry name" value="OST-HTH"/>
    <property type="match status" value="1"/>
</dbReference>
<dbReference type="InterPro" id="IPR025605">
    <property type="entry name" value="OST-HTH/LOTUS_dom"/>
</dbReference>
<dbReference type="PANTHER" id="PTHR35811">
    <property type="entry name" value="SLR1870 PROTEIN"/>
    <property type="match status" value="1"/>
</dbReference>
<evidence type="ECO:0000313" key="5">
    <source>
        <dbReference type="Proteomes" id="UP000298649"/>
    </source>
</evidence>
<dbReference type="InterPro" id="IPR021139">
    <property type="entry name" value="NYN"/>
</dbReference>
<dbReference type="Proteomes" id="UP000298649">
    <property type="component" value="Chromosome linear"/>
</dbReference>
<evidence type="ECO:0000313" key="4">
    <source>
        <dbReference type="EMBL" id="QCL97440.1"/>
    </source>
</evidence>
<dbReference type="Pfam" id="PF01936">
    <property type="entry name" value="NYN"/>
    <property type="match status" value="1"/>
</dbReference>
<sequence>MDAGRSGETKRRSGTRGARQNSSSGTDRNRSTLAVLIDADNVSPEIVDGLFGVIATLGDATVRRIYGDWTQASMKGWKSRLADHAIRPVQQFASCPGKNATDGAMIIDAMDLLHRKRLDGFCIVSSDGDFTRLALRIREEGVAVHGFGDRQTPSSFIAACSSFTRFDRLRPSREMRWLSATTAETTQTAGRQTDLSAHAWRQMPAMIEEAVSASIEEDGWSPLAKVGLWLALHEPSFNPRHFGFAGLGGFVEACPAISVRRCGEGGHLVSVRLVEKKNTTACEETRDGA</sequence>
<name>A0A4D7Z5J2_AGRTU</name>
<dbReference type="InterPro" id="IPR041966">
    <property type="entry name" value="LOTUS-like"/>
</dbReference>
<feature type="region of interest" description="Disordered" evidence="1">
    <location>
        <begin position="1"/>
        <end position="29"/>
    </location>
</feature>
<reference evidence="4 5" key="1">
    <citation type="submission" date="2019-04" db="EMBL/GenBank/DDBJ databases">
        <title>Complete genome sequence of Agrobacterium tumefaciens CFBP7129.</title>
        <authorList>
            <person name="Haryono M."/>
            <person name="Lin Y.-C."/>
            <person name="Lai E.-M."/>
            <person name="Kuo C.-H."/>
        </authorList>
    </citation>
    <scope>NUCLEOTIDE SEQUENCE [LARGE SCALE GENOMIC DNA]</scope>
    <source>
        <strain evidence="4 5">CFBP7129</strain>
    </source>
</reference>
<proteinExistence type="predicted"/>
<dbReference type="EMBL" id="CP039923">
    <property type="protein sequence ID" value="QCL97440.1"/>
    <property type="molecule type" value="Genomic_DNA"/>
</dbReference>
<protein>
    <submittedName>
        <fullName evidence="4">NYN domain-containing protein</fullName>
    </submittedName>
</protein>
<accession>A0A4D7Z5J2</accession>
<dbReference type="CDD" id="cd10146">
    <property type="entry name" value="LabA_like_C"/>
    <property type="match status" value="1"/>
</dbReference>
<dbReference type="Gene3D" id="3.30.420.610">
    <property type="entry name" value="LOTUS domain-like"/>
    <property type="match status" value="1"/>
</dbReference>
<dbReference type="PANTHER" id="PTHR35811:SF1">
    <property type="entry name" value="HTH OST-TYPE DOMAIN-CONTAINING PROTEIN"/>
    <property type="match status" value="1"/>
</dbReference>
<gene>
    <name evidence="4" type="ORF">CFBP7129_25430</name>
</gene>
<dbReference type="GO" id="GO:0004540">
    <property type="term" value="F:RNA nuclease activity"/>
    <property type="evidence" value="ECO:0007669"/>
    <property type="project" value="InterPro"/>
</dbReference>
<evidence type="ECO:0000259" key="2">
    <source>
        <dbReference type="Pfam" id="PF01936"/>
    </source>
</evidence>
<feature type="compositionally biased region" description="Basic and acidic residues" evidence="1">
    <location>
        <begin position="1"/>
        <end position="11"/>
    </location>
</feature>
<dbReference type="Gene3D" id="3.40.50.1010">
    <property type="entry name" value="5'-nuclease"/>
    <property type="match status" value="1"/>
</dbReference>
<dbReference type="CDD" id="cd11297">
    <property type="entry name" value="PIN_LabA-like_N_1"/>
    <property type="match status" value="1"/>
</dbReference>
<organism evidence="4 5">
    <name type="scientific">Agrobacterium tumefaciens</name>
    <dbReference type="NCBI Taxonomy" id="358"/>
    <lineage>
        <taxon>Bacteria</taxon>
        <taxon>Pseudomonadati</taxon>
        <taxon>Pseudomonadota</taxon>
        <taxon>Alphaproteobacteria</taxon>
        <taxon>Hyphomicrobiales</taxon>
        <taxon>Rhizobiaceae</taxon>
        <taxon>Rhizobium/Agrobacterium group</taxon>
        <taxon>Agrobacterium</taxon>
        <taxon>Agrobacterium tumefaciens complex</taxon>
    </lineage>
</organism>
<feature type="domain" description="HTH OST-type" evidence="3">
    <location>
        <begin position="206"/>
        <end position="268"/>
    </location>
</feature>
<feature type="domain" description="NYN" evidence="2">
    <location>
        <begin position="33"/>
        <end position="164"/>
    </location>
</feature>